<dbReference type="OrthoDB" id="9814815at2"/>
<name>A0A3A8ACX0_9HYPH</name>
<evidence type="ECO:0000256" key="1">
    <source>
        <dbReference type="ARBA" id="ARBA00022491"/>
    </source>
</evidence>
<evidence type="ECO:0000313" key="7">
    <source>
        <dbReference type="Proteomes" id="UP000246132"/>
    </source>
</evidence>
<dbReference type="InterPro" id="IPR037171">
    <property type="entry name" value="NagB/RpiA_transferase-like"/>
</dbReference>
<keyword evidence="7" id="KW-1185">Reference proteome</keyword>
<keyword evidence="2" id="KW-0805">Transcription regulation</keyword>
<dbReference type="RefSeq" id="WP_109767720.1">
    <property type="nucleotide sequence ID" value="NZ_QFWV02000009.1"/>
</dbReference>
<evidence type="ECO:0000259" key="5">
    <source>
        <dbReference type="PROSITE" id="PS51000"/>
    </source>
</evidence>
<dbReference type="InterPro" id="IPR018356">
    <property type="entry name" value="Tscrpt_reg_HTH_DeoR_CS"/>
</dbReference>
<dbReference type="Gene3D" id="3.40.50.1360">
    <property type="match status" value="1"/>
</dbReference>
<gene>
    <name evidence="6" type="ORF">DEM25_017070</name>
</gene>
<dbReference type="AlphaFoldDB" id="A0A3A8ACX0"/>
<keyword evidence="3" id="KW-0238">DNA-binding</keyword>
<dbReference type="SUPFAM" id="SSF100950">
    <property type="entry name" value="NagB/RpiA/CoA transferase-like"/>
    <property type="match status" value="1"/>
</dbReference>
<proteinExistence type="predicted"/>
<evidence type="ECO:0000256" key="2">
    <source>
        <dbReference type="ARBA" id="ARBA00023015"/>
    </source>
</evidence>
<dbReference type="InterPro" id="IPR036388">
    <property type="entry name" value="WH-like_DNA-bd_sf"/>
</dbReference>
<protein>
    <submittedName>
        <fullName evidence="6">DeoR/GlpR transcriptional regulator</fullName>
    </submittedName>
</protein>
<evidence type="ECO:0000313" key="6">
    <source>
        <dbReference type="EMBL" id="RKF05490.1"/>
    </source>
</evidence>
<dbReference type="EMBL" id="QFWV02000009">
    <property type="protein sequence ID" value="RKF05490.1"/>
    <property type="molecule type" value="Genomic_DNA"/>
</dbReference>
<dbReference type="Pfam" id="PF08220">
    <property type="entry name" value="HTH_DeoR"/>
    <property type="match status" value="1"/>
</dbReference>
<dbReference type="SMART" id="SM01134">
    <property type="entry name" value="DeoRC"/>
    <property type="match status" value="1"/>
</dbReference>
<dbReference type="InterPro" id="IPR001034">
    <property type="entry name" value="DeoR_HTH"/>
</dbReference>
<dbReference type="InterPro" id="IPR050313">
    <property type="entry name" value="Carb_Metab_HTH_regulators"/>
</dbReference>
<dbReference type="PANTHER" id="PTHR30363">
    <property type="entry name" value="HTH-TYPE TRANSCRIPTIONAL REGULATOR SRLR-RELATED"/>
    <property type="match status" value="1"/>
</dbReference>
<dbReference type="Gene3D" id="1.10.10.10">
    <property type="entry name" value="Winged helix-like DNA-binding domain superfamily/Winged helix DNA-binding domain"/>
    <property type="match status" value="1"/>
</dbReference>
<dbReference type="GO" id="GO:0003700">
    <property type="term" value="F:DNA-binding transcription factor activity"/>
    <property type="evidence" value="ECO:0007669"/>
    <property type="project" value="InterPro"/>
</dbReference>
<keyword evidence="4" id="KW-0804">Transcription</keyword>
<dbReference type="InterPro" id="IPR036390">
    <property type="entry name" value="WH_DNA-bd_sf"/>
</dbReference>
<evidence type="ECO:0000256" key="4">
    <source>
        <dbReference type="ARBA" id="ARBA00023163"/>
    </source>
</evidence>
<dbReference type="PROSITE" id="PS51000">
    <property type="entry name" value="HTH_DEOR_2"/>
    <property type="match status" value="1"/>
</dbReference>
<dbReference type="SMART" id="SM00420">
    <property type="entry name" value="HTH_DEOR"/>
    <property type="match status" value="1"/>
</dbReference>
<reference evidence="6 7" key="1">
    <citation type="journal article" date="2018" name="Int. J. Syst. Bacteriol.">
        <title>Oceaniradius stylonemae gen. nov., sp. nov., isolated from a red alga, Stylonema cornu-cervi.</title>
        <authorList>
            <person name="Jeong S."/>
        </authorList>
    </citation>
    <scope>NUCLEOTIDE SEQUENCE [LARGE SCALE GENOMIC DNA]</scope>
    <source>
        <strain evidence="6 7">StC1</strain>
    </source>
</reference>
<dbReference type="Proteomes" id="UP000246132">
    <property type="component" value="Unassembled WGS sequence"/>
</dbReference>
<evidence type="ECO:0000256" key="3">
    <source>
        <dbReference type="ARBA" id="ARBA00023125"/>
    </source>
</evidence>
<dbReference type="SUPFAM" id="SSF46785">
    <property type="entry name" value="Winged helix' DNA-binding domain"/>
    <property type="match status" value="1"/>
</dbReference>
<dbReference type="PRINTS" id="PR00037">
    <property type="entry name" value="HTHLACR"/>
</dbReference>
<dbReference type="PROSITE" id="PS00894">
    <property type="entry name" value="HTH_DEOR_1"/>
    <property type="match status" value="1"/>
</dbReference>
<accession>A0A3A8ACX0</accession>
<keyword evidence="1" id="KW-0678">Repressor</keyword>
<feature type="domain" description="HTH deoR-type" evidence="5">
    <location>
        <begin position="3"/>
        <end position="58"/>
    </location>
</feature>
<dbReference type="InterPro" id="IPR014036">
    <property type="entry name" value="DeoR-like_C"/>
</dbReference>
<comment type="caution">
    <text evidence="6">The sequence shown here is derived from an EMBL/GenBank/DDBJ whole genome shotgun (WGS) entry which is preliminary data.</text>
</comment>
<dbReference type="Pfam" id="PF00455">
    <property type="entry name" value="DeoRC"/>
    <property type="match status" value="1"/>
</dbReference>
<dbReference type="PANTHER" id="PTHR30363:SF4">
    <property type="entry name" value="GLYCEROL-3-PHOSPHATE REGULON REPRESSOR"/>
    <property type="match status" value="1"/>
</dbReference>
<organism evidence="6 7">
    <name type="scientific">Oceaniradius stylonematis</name>
    <dbReference type="NCBI Taxonomy" id="2184161"/>
    <lineage>
        <taxon>Bacteria</taxon>
        <taxon>Pseudomonadati</taxon>
        <taxon>Pseudomonadota</taxon>
        <taxon>Alphaproteobacteria</taxon>
        <taxon>Hyphomicrobiales</taxon>
        <taxon>Ahrensiaceae</taxon>
        <taxon>Oceaniradius</taxon>
    </lineage>
</organism>
<sequence>MGSGLRRNEILALMRAEGKASVEALAERFDVTVQTIRRDLGELANEGKIDRVHGGATIRQGVTNIVYEERRKLNAEAKERIAQMVSDHVPTNVSLFINIGTTTEAVAHALLDHENITVVTNDINVANILSANESCEIIVSGGTLRRSDGGLVGDLATQMIEQFKVDIAIIGASALDEEGDLLDFDLREVRVSKSIIRHARKVYLVTDASKFERTAPVRIASFAELDAIFIDKPLPHGLQARCREWGTDVFVAD</sequence>
<dbReference type="GO" id="GO:0003677">
    <property type="term" value="F:DNA binding"/>
    <property type="evidence" value="ECO:0007669"/>
    <property type="project" value="UniProtKB-KW"/>
</dbReference>